<protein>
    <recommendedName>
        <fullName evidence="4">Outer membrane beta-barrel protein</fullName>
    </recommendedName>
</protein>
<comment type="caution">
    <text evidence="2">The sequence shown here is derived from an EMBL/GenBank/DDBJ whole genome shotgun (WGS) entry which is preliminary data.</text>
</comment>
<name>A0A933W267_UNCEI</name>
<proteinExistence type="predicted"/>
<dbReference type="EMBL" id="JACRIW010000030">
    <property type="protein sequence ID" value="MBI5168538.1"/>
    <property type="molecule type" value="Genomic_DNA"/>
</dbReference>
<accession>A0A933W267</accession>
<organism evidence="2 3">
    <name type="scientific">Eiseniibacteriota bacterium</name>
    <dbReference type="NCBI Taxonomy" id="2212470"/>
    <lineage>
        <taxon>Bacteria</taxon>
        <taxon>Candidatus Eiseniibacteriota</taxon>
    </lineage>
</organism>
<dbReference type="AlphaFoldDB" id="A0A933W267"/>
<evidence type="ECO:0000256" key="1">
    <source>
        <dbReference type="SAM" id="SignalP"/>
    </source>
</evidence>
<dbReference type="Proteomes" id="UP000696931">
    <property type="component" value="Unassembled WGS sequence"/>
</dbReference>
<feature type="signal peptide" evidence="1">
    <location>
        <begin position="1"/>
        <end position="22"/>
    </location>
</feature>
<keyword evidence="1" id="KW-0732">Signal</keyword>
<gene>
    <name evidence="2" type="ORF">HZA61_03525</name>
</gene>
<sequence>MKKELLLLIAAALAASAGTAEAKETLSLSAGLGAGFTDNVLQYSDQQLADFEAGTKPNQFSIRTSDDMLWLPSLGLEYQNERPRGRATELTLRGSGEWHDKNATADWGALGATWRETFGRGRRLSVSAYRLPNYYLRQLWDDDFVPTYSGQGKYRRAEFALTIFGARWKQRLAEGLSADLGWQNESRVYNSDFRERDSRLNQGTVGIDWTKPKRVSFSADLGYENSRAEGSDGDDAGLAVPDDPDVSFHALLFGAGTRARLAQSARVKLDGDLSVEFEKRTYDSDRVADRYHRGRKDTRTTIDAGLRLGFRRHWSARAAVRHETNDAVLGASAPASADAGSFTENRGSLALEWTGDVWHRFRKRAAGNPAAR</sequence>
<evidence type="ECO:0000313" key="3">
    <source>
        <dbReference type="Proteomes" id="UP000696931"/>
    </source>
</evidence>
<evidence type="ECO:0008006" key="4">
    <source>
        <dbReference type="Google" id="ProtNLM"/>
    </source>
</evidence>
<feature type="chain" id="PRO_5037757957" description="Outer membrane beta-barrel protein" evidence="1">
    <location>
        <begin position="23"/>
        <end position="372"/>
    </location>
</feature>
<reference evidence="2" key="1">
    <citation type="submission" date="2020-07" db="EMBL/GenBank/DDBJ databases">
        <title>Huge and variable diversity of episymbiotic CPR bacteria and DPANN archaea in groundwater ecosystems.</title>
        <authorList>
            <person name="He C.Y."/>
            <person name="Keren R."/>
            <person name="Whittaker M."/>
            <person name="Farag I.F."/>
            <person name="Doudna J."/>
            <person name="Cate J.H.D."/>
            <person name="Banfield J.F."/>
        </authorList>
    </citation>
    <scope>NUCLEOTIDE SEQUENCE</scope>
    <source>
        <strain evidence="2">NC_groundwater_1813_Pr3_B-0.1um_71_17</strain>
    </source>
</reference>
<evidence type="ECO:0000313" key="2">
    <source>
        <dbReference type="EMBL" id="MBI5168538.1"/>
    </source>
</evidence>